<sequence length="317" mass="35863">MRDSLKQSLFSVADDIERHPRFEQAIRLHYEALLNPYAKRPFFYKNALQFNRMLVSFSLLSHYFDNPEPLLSQVKEFCVARKLFSPNSLESFFLVLKALGFIELRPHLTDARLRVFKLSSKACKEVRMMLASMIDPLTEMGADRESMRQLSMLDDNGYMAVYFKGMSQILKQDLSMDHLLPECHWLVKREGGHLLMLAIYLDACVDADKASGFKSSSYLALASSLSVSKMHIIRLVQEGVGKDFFKVHDNSELEVLPAFVSVVRRFMSLSFAMALQCTSLKRINKPIGITFSGEEDAQGSQAQAQDKAVTCSCGITG</sequence>
<keyword evidence="2" id="KW-1185">Reference proteome</keyword>
<evidence type="ECO:0000313" key="1">
    <source>
        <dbReference type="EMBL" id="MEE4039376.1"/>
    </source>
</evidence>
<protein>
    <submittedName>
        <fullName evidence="1">Uncharacterized protein</fullName>
    </submittedName>
</protein>
<dbReference type="EMBL" id="JAZEIP010000004">
    <property type="protein sequence ID" value="MEE4039376.1"/>
    <property type="molecule type" value="Genomic_DNA"/>
</dbReference>
<name>A0ABU7N3G9_PSEVI</name>
<gene>
    <name evidence="1" type="ORF">V2I87_04625</name>
</gene>
<reference evidence="1 2" key="1">
    <citation type="submission" date="2024-01" db="EMBL/GenBank/DDBJ databases">
        <title>Characterization of Pseudomonas viridiflava in Georgia, USA.</title>
        <authorList>
            <person name="Zhao M."/>
            <person name="Dutta B."/>
        </authorList>
    </citation>
    <scope>NUCLEOTIDE SEQUENCE [LARGE SCALE GENOMIC DNA]</scope>
    <source>
        <strain evidence="1 2">21GA0539</strain>
    </source>
</reference>
<dbReference type="RefSeq" id="WP_330512635.1">
    <property type="nucleotide sequence ID" value="NZ_JAZEIH010000004.1"/>
</dbReference>
<comment type="caution">
    <text evidence="1">The sequence shown here is derived from an EMBL/GenBank/DDBJ whole genome shotgun (WGS) entry which is preliminary data.</text>
</comment>
<proteinExistence type="predicted"/>
<evidence type="ECO:0000313" key="2">
    <source>
        <dbReference type="Proteomes" id="UP001343600"/>
    </source>
</evidence>
<dbReference type="Proteomes" id="UP001343600">
    <property type="component" value="Unassembled WGS sequence"/>
</dbReference>
<organism evidence="1 2">
    <name type="scientific">Pseudomonas viridiflava</name>
    <name type="common">Phytomonas viridiflava</name>
    <dbReference type="NCBI Taxonomy" id="33069"/>
    <lineage>
        <taxon>Bacteria</taxon>
        <taxon>Pseudomonadati</taxon>
        <taxon>Pseudomonadota</taxon>
        <taxon>Gammaproteobacteria</taxon>
        <taxon>Pseudomonadales</taxon>
        <taxon>Pseudomonadaceae</taxon>
        <taxon>Pseudomonas</taxon>
    </lineage>
</organism>
<accession>A0ABU7N3G9</accession>